<evidence type="ECO:0000259" key="10">
    <source>
        <dbReference type="PROSITE" id="PS51722"/>
    </source>
</evidence>
<dbReference type="InterPro" id="IPR000178">
    <property type="entry name" value="TF_IF2_bacterial-like"/>
</dbReference>
<evidence type="ECO:0000256" key="9">
    <source>
        <dbReference type="SAM" id="MobiDB-lite"/>
    </source>
</evidence>
<keyword evidence="6 7" id="KW-0342">GTP-binding</keyword>
<evidence type="ECO:0000256" key="1">
    <source>
        <dbReference type="ARBA" id="ARBA00007733"/>
    </source>
</evidence>
<sequence>MNITELARRLKITPQELLDALPLLGFDIGRRAIKINFQTANRIIREWPVLKQKLENLRSSAALDKNSSVAVSAGEKKTVIIKTRLTVREFAAAAERPVNVVLKELIKNGVFASINEMIDFDTAWLIGSDLGLEVKKDESATGPAEENGLAMGTIIAEEKAIDLVARPPVVVVMGHVDHGKTKLLDTIRRANVIDSEAGGITQHIGAYQIVRNGREITFIDTPGHEAFTAMRSRGAKVADIAILVVAADDGVKPQTVEAYRIIAAAGLPFLVAINKIDKPEANIDKTKQELASQLNVASEDWGGKIICSPVSAKSGQGIEALIDNILLIADLEGEKIKANPHASAAGTVIEAHVDKGAGPVATILVQNGTLRVGDSLCVRGRAFGRVRSLFDFRGQAVKEAGLSAPVMVIGLRFLPEVGDLVMVGAGERIKEKRLAPSNQTRRPEKKPSGEADGQVATLAVIIKGDVFGSVEAIEESLEKINTDIARVNVIHRGLGNVSDGDLKKAEAVGALIVGFNVKVPTVLENVIREKNINVKLYRIIYDLINDIRAVLESLIAPENKRVALGQGKVLAVFRTDKNSQIIGVRLTQGRVERDSEAEVVRQQEKIGHSKIIRVQSGKQDVPAAESPSECGLQVESRSPVAIGDGLEFFREETITRKLD</sequence>
<feature type="binding site" evidence="7">
    <location>
        <begin position="220"/>
        <end position="224"/>
    </location>
    <ligand>
        <name>GTP</name>
        <dbReference type="ChEBI" id="CHEBI:37565"/>
    </ligand>
</feature>
<evidence type="ECO:0000256" key="3">
    <source>
        <dbReference type="ARBA" id="ARBA00022540"/>
    </source>
</evidence>
<dbReference type="Pfam" id="PF22042">
    <property type="entry name" value="EF-G_D2"/>
    <property type="match status" value="1"/>
</dbReference>
<dbReference type="FunFam" id="3.40.50.300:FF:000019">
    <property type="entry name" value="Translation initiation factor IF-2"/>
    <property type="match status" value="1"/>
</dbReference>
<dbReference type="EMBL" id="PCSD01000028">
    <property type="protein sequence ID" value="PIP34008.1"/>
    <property type="molecule type" value="Genomic_DNA"/>
</dbReference>
<dbReference type="NCBIfam" id="TIGR00231">
    <property type="entry name" value="small_GTP"/>
    <property type="match status" value="1"/>
</dbReference>
<comment type="similarity">
    <text evidence="1 7 8">Belongs to the TRAFAC class translation factor GTPase superfamily. Classic translation factor GTPase family. IF-2 subfamily.</text>
</comment>
<dbReference type="Pfam" id="PF04760">
    <property type="entry name" value="IF2_N"/>
    <property type="match status" value="1"/>
</dbReference>
<dbReference type="InterPro" id="IPR023115">
    <property type="entry name" value="TIF_IF2_dom3"/>
</dbReference>
<dbReference type="Gene3D" id="3.40.50.300">
    <property type="entry name" value="P-loop containing nucleotide triphosphate hydrolases"/>
    <property type="match status" value="1"/>
</dbReference>
<feature type="binding site" evidence="7">
    <location>
        <begin position="274"/>
        <end position="277"/>
    </location>
    <ligand>
        <name>GTP</name>
        <dbReference type="ChEBI" id="CHEBI:37565"/>
    </ligand>
</feature>
<dbReference type="GO" id="GO:0005737">
    <property type="term" value="C:cytoplasm"/>
    <property type="evidence" value="ECO:0007669"/>
    <property type="project" value="UniProtKB-SubCell"/>
</dbReference>
<dbReference type="PROSITE" id="PS51722">
    <property type="entry name" value="G_TR_2"/>
    <property type="match status" value="1"/>
</dbReference>
<dbReference type="GO" id="GO:0003743">
    <property type="term" value="F:translation initiation factor activity"/>
    <property type="evidence" value="ECO:0007669"/>
    <property type="project" value="UniProtKB-UniRule"/>
</dbReference>
<evidence type="ECO:0000256" key="4">
    <source>
        <dbReference type="ARBA" id="ARBA00022741"/>
    </source>
</evidence>
<keyword evidence="7" id="KW-0963">Cytoplasm</keyword>
<keyword evidence="4 7" id="KW-0547">Nucleotide-binding</keyword>
<reference evidence="11 12" key="1">
    <citation type="submission" date="2017-09" db="EMBL/GenBank/DDBJ databases">
        <title>Depth-based differentiation of microbial function through sediment-hosted aquifers and enrichment of novel symbionts in the deep terrestrial subsurface.</title>
        <authorList>
            <person name="Probst A.J."/>
            <person name="Ladd B."/>
            <person name="Jarett J.K."/>
            <person name="Geller-Mcgrath D.E."/>
            <person name="Sieber C.M."/>
            <person name="Emerson J.B."/>
            <person name="Anantharaman K."/>
            <person name="Thomas B.C."/>
            <person name="Malmstrom R."/>
            <person name="Stieglmeier M."/>
            <person name="Klingl A."/>
            <person name="Woyke T."/>
            <person name="Ryan C.M."/>
            <person name="Banfield J.F."/>
        </authorList>
    </citation>
    <scope>NUCLEOTIDE SEQUENCE [LARGE SCALE GENOMIC DNA]</scope>
    <source>
        <strain evidence="11">CG23_combo_of_CG06-09_8_20_14_all_49_15</strain>
    </source>
</reference>
<dbReference type="Pfam" id="PF11987">
    <property type="entry name" value="IF-2"/>
    <property type="match status" value="1"/>
</dbReference>
<protein>
    <recommendedName>
        <fullName evidence="2 7">Translation initiation factor IF-2</fullName>
    </recommendedName>
</protein>
<dbReference type="PANTHER" id="PTHR43381">
    <property type="entry name" value="TRANSLATION INITIATION FACTOR IF-2-RELATED"/>
    <property type="match status" value="1"/>
</dbReference>
<evidence type="ECO:0000256" key="7">
    <source>
        <dbReference type="HAMAP-Rule" id="MF_00100"/>
    </source>
</evidence>
<organism evidence="11 12">
    <name type="scientific">Candidatus Falkowbacteria bacterium CG23_combo_of_CG06-09_8_20_14_all_49_15</name>
    <dbReference type="NCBI Taxonomy" id="1974572"/>
    <lineage>
        <taxon>Bacteria</taxon>
        <taxon>Candidatus Falkowiibacteriota</taxon>
    </lineage>
</organism>
<feature type="domain" description="Tr-type G" evidence="10">
    <location>
        <begin position="165"/>
        <end position="334"/>
    </location>
</feature>
<dbReference type="InterPro" id="IPR053905">
    <property type="entry name" value="EF-G-like_DII"/>
</dbReference>
<dbReference type="SUPFAM" id="SSF52540">
    <property type="entry name" value="P-loop containing nucleoside triphosphate hydrolases"/>
    <property type="match status" value="1"/>
</dbReference>
<keyword evidence="3 7" id="KW-0396">Initiation factor</keyword>
<comment type="function">
    <text evidence="7 8">One of the essential components for the initiation of protein synthesis. Protects formylmethionyl-tRNA from spontaneous hydrolysis and promotes its binding to the 30S ribosomal subunits. Also involved in the hydrolysis of GTP during the formation of the 70S ribosomal complex.</text>
</comment>
<keyword evidence="5 7" id="KW-0648">Protein biosynthesis</keyword>
<dbReference type="GO" id="GO:0005525">
    <property type="term" value="F:GTP binding"/>
    <property type="evidence" value="ECO:0007669"/>
    <property type="project" value="UniProtKB-KW"/>
</dbReference>
<evidence type="ECO:0000256" key="5">
    <source>
        <dbReference type="ARBA" id="ARBA00022917"/>
    </source>
</evidence>
<dbReference type="CDD" id="cd01887">
    <property type="entry name" value="IF2_eIF5B"/>
    <property type="match status" value="1"/>
</dbReference>
<dbReference type="InterPro" id="IPR000795">
    <property type="entry name" value="T_Tr_GTP-bd_dom"/>
</dbReference>
<dbReference type="CDD" id="cd03702">
    <property type="entry name" value="IF2_mtIF2_II"/>
    <property type="match status" value="1"/>
</dbReference>
<dbReference type="HAMAP" id="MF_00100_B">
    <property type="entry name" value="IF_2_B"/>
    <property type="match status" value="1"/>
</dbReference>
<proteinExistence type="inferred from homology"/>
<accession>A0A2G9ZNV7</accession>
<dbReference type="InterPro" id="IPR015760">
    <property type="entry name" value="TIF_IF2"/>
</dbReference>
<comment type="caution">
    <text evidence="11">The sequence shown here is derived from an EMBL/GenBank/DDBJ whole genome shotgun (WGS) entry which is preliminary data.</text>
</comment>
<dbReference type="Pfam" id="PF00009">
    <property type="entry name" value="GTP_EFTU"/>
    <property type="match status" value="1"/>
</dbReference>
<gene>
    <name evidence="7" type="primary">infB</name>
    <name evidence="11" type="ORF">COX22_01385</name>
</gene>
<feature type="region of interest" description="Disordered" evidence="9">
    <location>
        <begin position="432"/>
        <end position="452"/>
    </location>
</feature>
<evidence type="ECO:0000313" key="12">
    <source>
        <dbReference type="Proteomes" id="UP000230729"/>
    </source>
</evidence>
<comment type="subcellular location">
    <subcellularLocation>
        <location evidence="7">Cytoplasm</location>
    </subcellularLocation>
</comment>
<name>A0A2G9ZNV7_9BACT</name>
<dbReference type="Gene3D" id="2.40.30.10">
    <property type="entry name" value="Translation factors"/>
    <property type="match status" value="2"/>
</dbReference>
<feature type="binding site" evidence="7">
    <location>
        <begin position="174"/>
        <end position="181"/>
    </location>
    <ligand>
        <name>GTP</name>
        <dbReference type="ChEBI" id="CHEBI:37565"/>
    </ligand>
</feature>
<dbReference type="InterPro" id="IPR027417">
    <property type="entry name" value="P-loop_NTPase"/>
</dbReference>
<dbReference type="Proteomes" id="UP000230729">
    <property type="component" value="Unassembled WGS sequence"/>
</dbReference>
<dbReference type="InterPro" id="IPR006847">
    <property type="entry name" value="IF2_N"/>
</dbReference>
<evidence type="ECO:0000313" key="11">
    <source>
        <dbReference type="EMBL" id="PIP34008.1"/>
    </source>
</evidence>
<dbReference type="InterPro" id="IPR005225">
    <property type="entry name" value="Small_GTP-bd"/>
</dbReference>
<dbReference type="NCBIfam" id="TIGR00487">
    <property type="entry name" value="IF-2"/>
    <property type="match status" value="1"/>
</dbReference>
<evidence type="ECO:0000256" key="2">
    <source>
        <dbReference type="ARBA" id="ARBA00020675"/>
    </source>
</evidence>
<evidence type="ECO:0000256" key="8">
    <source>
        <dbReference type="RuleBase" id="RU000644"/>
    </source>
</evidence>
<evidence type="ECO:0000256" key="6">
    <source>
        <dbReference type="ARBA" id="ARBA00023134"/>
    </source>
</evidence>
<dbReference type="SUPFAM" id="SSF52156">
    <property type="entry name" value="Initiation factor IF2/eIF5b, domain 3"/>
    <property type="match status" value="1"/>
</dbReference>
<comment type="caution">
    <text evidence="7">Lacks conserved residue(s) required for the propagation of feature annotation.</text>
</comment>
<dbReference type="PANTHER" id="PTHR43381:SF5">
    <property type="entry name" value="TR-TYPE G DOMAIN-CONTAINING PROTEIN"/>
    <property type="match status" value="1"/>
</dbReference>
<dbReference type="InterPro" id="IPR036925">
    <property type="entry name" value="TIF_IF2_dom3_sf"/>
</dbReference>
<dbReference type="SUPFAM" id="SSF50447">
    <property type="entry name" value="Translation proteins"/>
    <property type="match status" value="2"/>
</dbReference>
<dbReference type="GO" id="GO:0003924">
    <property type="term" value="F:GTPase activity"/>
    <property type="evidence" value="ECO:0007669"/>
    <property type="project" value="UniProtKB-UniRule"/>
</dbReference>
<dbReference type="FunFam" id="3.40.50.10050:FF:000001">
    <property type="entry name" value="Translation initiation factor IF-2"/>
    <property type="match status" value="1"/>
</dbReference>
<dbReference type="InterPro" id="IPR009000">
    <property type="entry name" value="Transl_B-barrel_sf"/>
</dbReference>
<dbReference type="AlphaFoldDB" id="A0A2G9ZNV7"/>
<dbReference type="InterPro" id="IPR044145">
    <property type="entry name" value="IF2_II"/>
</dbReference>